<dbReference type="InterPro" id="IPR011989">
    <property type="entry name" value="ARM-like"/>
</dbReference>
<evidence type="ECO:0000313" key="1">
    <source>
        <dbReference type="EMBL" id="QSQ17447.1"/>
    </source>
</evidence>
<dbReference type="SUPFAM" id="SSF48371">
    <property type="entry name" value="ARM repeat"/>
    <property type="match status" value="2"/>
</dbReference>
<protein>
    <submittedName>
        <fullName evidence="1">HEAT repeat domain-containing protein</fullName>
    </submittedName>
</protein>
<accession>A0ABX7NF36</accession>
<name>A0ABX7NF36_9BACT</name>
<evidence type="ECO:0000313" key="2">
    <source>
        <dbReference type="Proteomes" id="UP000663090"/>
    </source>
</evidence>
<sequence>MSLTKGWGALPVEAEVAWLIAEVLREPTRLTSFPRGERLLRAIQRLSPADASDAGALVDALCSHRDPEIQLEGLRHLGNALESGLVTLTRALELSIRVFGATDERVALRAAELLAEPWAARPEHFASHRLPPLPPGRAERIVLASLRVLARRGDAAALRLVLEDSRQSNAVRREALALLAPFAGPSELALALHLSREDPLFFGPTCAGVLQTLYRRGVRCEPDDVPGVCELFLSSPAVAPTVIAEVLSLRQREYVDSLETLSPSSLDFSRHLSLLRELEGPEAFSLLRALLVRPEAHPVRPDIIEALGHQGHEAAEEDLLGCFDAEPWACLDALRRLGSERTTGFLRTHPGMATAAWRGEALALLAVLEDTPSLDGGGLDQEVLASLQPVFDDAAFVEVSRLALQTQHPLRLQAIGQLGRESRRRTLRPLGQLLLDIDEQVRSAAQQAIVQVGRGLHASGRMRLLGMPARESAEEAGARLLTECLLEQLQQRDLSDAQLERVLGQLVGRTHSWLARRLRRFLRHGSVQVQKLALECLAHSGDARAVAWLVPFARSEDIYRLRQALSGLGVFKVEWAVPFLAQGLAHPNMNIKKTAAEALAMAGPGSPAPIGVMLDWLRRHDNPGLRESLVRALRATCARGYVATLLDALQGAGTPRERELLCEALSGVLSPQALVALLRQGAPCATVLSEAVFGGVIELSPQAHAELVALLRRHGLSDRIPATSEAPQQARLLRERRLDEDLAWMDDVLSSRDAGVLEAAAEDLTRLLSALGGSGLTDARAAVLLRHLDRLLPLLASTHSASRRLALGLLRALSGRLSETERVGALAEVRRAWAEGRLEPHEALTALYTQGAVPSLEEARMASALPEEPVALWGAERLVLAEEWSSPRLLEALTQARSLAVQRFFVPYALREVPPLQVLAIAVREPNVDLLTAVRKAWDARVPEDALLDALVLAVDSGASAHVGPLVRWMADIGTEAARAALRRLARHTNRGIALAALAVLEAPASGEDEALFVDLLSHDPIEVRRQAARQLWRVRGLPRLQSLLDTLGEARPLRWVPPGAMDRRELEALRARLGTVEHGVEGDVWLESLLELLEGLGPKPSLLPTQVLLLLDVWRLGRGRAEKRAAALLRSYPATRVLPFILPMLREGHTAVLQVLPGDTAWGPELMALFLRARGLDRTHFLEWLQRGASAQGRDGRTLEDALLEIVDEDEGHRELASRVLGGLASWGNRDDAFRLGDRLIVLANSKDDAWAMAALANGLERQGPEVRVALLSRVTSPTLRTEVVDRLAPLLLDDSSLERSLTAEMMRDVERKLETLAWEAPEPEPAAMKWMVLRRKPRVVERLTGLLTHRKSSVRMQAHRLLKNLVPRETYLELTCALLADTEAGHVVRAIRMLAFGGHLLAVSQIATLLHDRRNPVARAARDALLVMGDAALPILRGELAHARPDRREPLAQVISSLTPTMRDGAP</sequence>
<gene>
    <name evidence="1" type="ORF">JY572_15950</name>
</gene>
<dbReference type="Gene3D" id="1.25.10.10">
    <property type="entry name" value="Leucine-rich Repeat Variant"/>
    <property type="match status" value="3"/>
</dbReference>
<dbReference type="Pfam" id="PF13646">
    <property type="entry name" value="HEAT_2"/>
    <property type="match status" value="1"/>
</dbReference>
<keyword evidence="2" id="KW-1185">Reference proteome</keyword>
<dbReference type="InterPro" id="IPR016024">
    <property type="entry name" value="ARM-type_fold"/>
</dbReference>
<dbReference type="Proteomes" id="UP000663090">
    <property type="component" value="Chromosome"/>
</dbReference>
<reference evidence="1 2" key="1">
    <citation type="submission" date="2021-02" db="EMBL/GenBank/DDBJ databases">
        <title>De Novo genome assembly of isolated myxobacteria.</title>
        <authorList>
            <person name="Stevens D.C."/>
        </authorList>
    </citation>
    <scope>NUCLEOTIDE SEQUENCE [LARGE SCALE GENOMIC DNA]</scope>
    <source>
        <strain evidence="1 2">SCHIC003</strain>
    </source>
</reference>
<dbReference type="SMART" id="SM00567">
    <property type="entry name" value="EZ_HEAT"/>
    <property type="match status" value="5"/>
</dbReference>
<dbReference type="InterPro" id="IPR004155">
    <property type="entry name" value="PBS_lyase_HEAT"/>
</dbReference>
<dbReference type="EMBL" id="CP071091">
    <property type="protein sequence ID" value="QSQ17447.1"/>
    <property type="molecule type" value="Genomic_DNA"/>
</dbReference>
<dbReference type="RefSeq" id="WP_206719068.1">
    <property type="nucleotide sequence ID" value="NZ_CP071091.1"/>
</dbReference>
<organism evidence="1 2">
    <name type="scientific">Myxococcus landrumensis</name>
    <dbReference type="NCBI Taxonomy" id="2813577"/>
    <lineage>
        <taxon>Bacteria</taxon>
        <taxon>Pseudomonadati</taxon>
        <taxon>Myxococcota</taxon>
        <taxon>Myxococcia</taxon>
        <taxon>Myxococcales</taxon>
        <taxon>Cystobacterineae</taxon>
        <taxon>Myxococcaceae</taxon>
        <taxon>Myxococcus</taxon>
    </lineage>
</organism>
<proteinExistence type="predicted"/>